<sequence length="179" mass="20656">HYNEEFNDQLNKLSKLDKDIAKNLLGKPPKDVRLVWDTCPHAIKGEELYRLRRVRAKKKLIRTSIESQQIGHTSRNNCYKSEFGKQQSQQLASNTHVGTQQSSPCEPEIGDDEDLLLRPKTIFKELTLLTMKKTRMRPPTDSRRIQFTGYSIGVSTPTNLPYSPKKLLERKKKVLHPTS</sequence>
<evidence type="ECO:0000256" key="1">
    <source>
        <dbReference type="SAM" id="MobiDB-lite"/>
    </source>
</evidence>
<organism evidence="2 3">
    <name type="scientific">Datura stramonium</name>
    <name type="common">Jimsonweed</name>
    <name type="synonym">Common thornapple</name>
    <dbReference type="NCBI Taxonomy" id="4076"/>
    <lineage>
        <taxon>Eukaryota</taxon>
        <taxon>Viridiplantae</taxon>
        <taxon>Streptophyta</taxon>
        <taxon>Embryophyta</taxon>
        <taxon>Tracheophyta</taxon>
        <taxon>Spermatophyta</taxon>
        <taxon>Magnoliopsida</taxon>
        <taxon>eudicotyledons</taxon>
        <taxon>Gunneridae</taxon>
        <taxon>Pentapetalae</taxon>
        <taxon>asterids</taxon>
        <taxon>lamiids</taxon>
        <taxon>Solanales</taxon>
        <taxon>Solanaceae</taxon>
        <taxon>Solanoideae</taxon>
        <taxon>Datureae</taxon>
        <taxon>Datura</taxon>
    </lineage>
</organism>
<evidence type="ECO:0000313" key="3">
    <source>
        <dbReference type="Proteomes" id="UP000823775"/>
    </source>
</evidence>
<protein>
    <submittedName>
        <fullName evidence="2">Uncharacterized protein</fullName>
    </submittedName>
</protein>
<gene>
    <name evidence="2" type="ORF">HAX54_019786</name>
</gene>
<proteinExistence type="predicted"/>
<feature type="non-terminal residue" evidence="2">
    <location>
        <position position="1"/>
    </location>
</feature>
<dbReference type="EMBL" id="JACEIK010024008">
    <property type="protein sequence ID" value="MCE5166461.1"/>
    <property type="molecule type" value="Genomic_DNA"/>
</dbReference>
<comment type="caution">
    <text evidence="2">The sequence shown here is derived from an EMBL/GenBank/DDBJ whole genome shotgun (WGS) entry which is preliminary data.</text>
</comment>
<dbReference type="Proteomes" id="UP000823775">
    <property type="component" value="Unassembled WGS sequence"/>
</dbReference>
<feature type="compositionally biased region" description="Polar residues" evidence="1">
    <location>
        <begin position="87"/>
        <end position="104"/>
    </location>
</feature>
<accession>A0ABS8Y737</accession>
<keyword evidence="3" id="KW-1185">Reference proteome</keyword>
<reference evidence="2 3" key="1">
    <citation type="journal article" date="2021" name="BMC Genomics">
        <title>Datura genome reveals duplications of psychoactive alkaloid biosynthetic genes and high mutation rate following tissue culture.</title>
        <authorList>
            <person name="Rajewski A."/>
            <person name="Carter-House D."/>
            <person name="Stajich J."/>
            <person name="Litt A."/>
        </authorList>
    </citation>
    <scope>NUCLEOTIDE SEQUENCE [LARGE SCALE GENOMIC DNA]</scope>
    <source>
        <strain evidence="2">AR-01</strain>
    </source>
</reference>
<feature type="region of interest" description="Disordered" evidence="1">
    <location>
        <begin position="87"/>
        <end position="111"/>
    </location>
</feature>
<name>A0ABS8Y737_DATST</name>
<evidence type="ECO:0000313" key="2">
    <source>
        <dbReference type="EMBL" id="MCE5166461.1"/>
    </source>
</evidence>